<dbReference type="Gene3D" id="1.10.150.390">
    <property type="match status" value="1"/>
</dbReference>
<dbReference type="SUPFAM" id="SSF64484">
    <property type="entry name" value="beta and beta-prime subunits of DNA dependent RNA-polymerase"/>
    <property type="match status" value="1"/>
</dbReference>
<keyword evidence="5 8" id="KW-0238">DNA-binding</keyword>
<keyword evidence="1 8" id="KW-0240">DNA-directed RNA polymerase</keyword>
<sequence>MAEQYLSQEEVRSRIETLKEVLPSRLVNELLNRLNNVKLSDRQLERVMKAVVAEYYKSIVDPGEAIGIVTAQSVGEPSTQMILRTFHYAGLREFSMALGLPRLIEIIDARRKPQVPRMTIYLKPEYAHDEEKAHDVAKRIQAITIENLAKSVDVDYFNSTIIITLDEDALRYRGLSVNDVKKALDRIKGKAGEITVEGNSISVTVNAQEVSALKKMRDKILQTKVAGIRGIKKALVMKTDNNEYVIYTEGTNLEAVLLLDEVDSTRTISHDIHEVAEVLGIEAARTMIMRELKAVLDDQGLDVDTRHLMMVADVMTWDGKVRQIGRHGVAGQKVSPLARAAFEVTVKNLIEAAYMGESEKFKGVVENIISGRYVPIGTGYVELMLEHP</sequence>
<evidence type="ECO:0000256" key="6">
    <source>
        <dbReference type="ARBA" id="ARBA00023163"/>
    </source>
</evidence>
<dbReference type="AlphaFoldDB" id="A8MAA3"/>
<dbReference type="Pfam" id="PF04998">
    <property type="entry name" value="RNA_pol_Rpb1_5"/>
    <property type="match status" value="1"/>
</dbReference>
<dbReference type="GeneID" id="5710169"/>
<dbReference type="GO" id="GO:0006351">
    <property type="term" value="P:DNA-templated transcription"/>
    <property type="evidence" value="ECO:0007669"/>
    <property type="project" value="UniProtKB-UniRule"/>
</dbReference>
<keyword evidence="11" id="KW-1185">Reference proteome</keyword>
<dbReference type="GO" id="GO:0005737">
    <property type="term" value="C:cytoplasm"/>
    <property type="evidence" value="ECO:0007669"/>
    <property type="project" value="UniProtKB-SubCell"/>
</dbReference>
<dbReference type="EMBL" id="CP000852">
    <property type="protein sequence ID" value="ABW01035.1"/>
    <property type="molecule type" value="Genomic_DNA"/>
</dbReference>
<comment type="catalytic activity">
    <reaction evidence="7 8">
        <text>RNA(n) + a ribonucleoside 5'-triphosphate = RNA(n+1) + diphosphate</text>
        <dbReference type="Rhea" id="RHEA:21248"/>
        <dbReference type="Rhea" id="RHEA-COMP:14527"/>
        <dbReference type="Rhea" id="RHEA-COMP:17342"/>
        <dbReference type="ChEBI" id="CHEBI:33019"/>
        <dbReference type="ChEBI" id="CHEBI:61557"/>
        <dbReference type="ChEBI" id="CHEBI:140395"/>
        <dbReference type="EC" id="2.7.7.6"/>
    </reaction>
</comment>
<dbReference type="EC" id="2.7.7.6" evidence="8"/>
<dbReference type="GO" id="GO:0003899">
    <property type="term" value="F:DNA-directed RNA polymerase activity"/>
    <property type="evidence" value="ECO:0007669"/>
    <property type="project" value="UniProtKB-UniRule"/>
</dbReference>
<dbReference type="InterPro" id="IPR007081">
    <property type="entry name" value="RNA_pol_Rpb1_5"/>
</dbReference>
<evidence type="ECO:0000313" key="11">
    <source>
        <dbReference type="Proteomes" id="UP000001137"/>
    </source>
</evidence>
<comment type="similarity">
    <text evidence="8">Belongs to the RNA polymerase beta' chain family.</text>
</comment>
<dbReference type="RefSeq" id="WP_012185255.1">
    <property type="nucleotide sequence ID" value="NC_009954.1"/>
</dbReference>
<reference evidence="10 11" key="1">
    <citation type="submission" date="2007-10" db="EMBL/GenBank/DDBJ databases">
        <title>Complete sequence of Caldivirga maquilingensis IC-167.</title>
        <authorList>
            <consortium name="US DOE Joint Genome Institute"/>
            <person name="Copeland A."/>
            <person name="Lucas S."/>
            <person name="Lapidus A."/>
            <person name="Barry K."/>
            <person name="Glavina del Rio T."/>
            <person name="Dalin E."/>
            <person name="Tice H."/>
            <person name="Pitluck S."/>
            <person name="Saunders E."/>
            <person name="Brettin T."/>
            <person name="Bruce D."/>
            <person name="Detter J.C."/>
            <person name="Han C."/>
            <person name="Schmutz J."/>
            <person name="Larimer F."/>
            <person name="Land M."/>
            <person name="Hauser L."/>
            <person name="Kyrpides N."/>
            <person name="Ivanova N."/>
            <person name="Biddle J.F."/>
            <person name="Zhang Z."/>
            <person name="Fitz-Gibbon S.T."/>
            <person name="Lowe T.M."/>
            <person name="Saltikov C."/>
            <person name="House C.H."/>
            <person name="Richardson P."/>
        </authorList>
    </citation>
    <scope>NUCLEOTIDE SEQUENCE [LARGE SCALE GENOMIC DNA]</scope>
    <source>
        <strain evidence="11">ATCC 700844 / DSM 13496 / JCM 10307 / IC-167</strain>
    </source>
</reference>
<keyword evidence="6 8" id="KW-0804">Transcription</keyword>
<dbReference type="OrthoDB" id="372142at2157"/>
<keyword evidence="3 8" id="KW-0808">Transferase</keyword>
<dbReference type="STRING" id="397948.Cmaq_0186"/>
<evidence type="ECO:0000256" key="7">
    <source>
        <dbReference type="ARBA" id="ARBA00048552"/>
    </source>
</evidence>
<dbReference type="eggNOG" id="arCOG04256">
    <property type="taxonomic scope" value="Archaea"/>
</dbReference>
<comment type="subunit">
    <text evidence="8">Part of the RNA polymerase complex.</text>
</comment>
<evidence type="ECO:0000256" key="4">
    <source>
        <dbReference type="ARBA" id="ARBA00022695"/>
    </source>
</evidence>
<feature type="domain" description="RNA polymerase Rpb1" evidence="9">
    <location>
        <begin position="48"/>
        <end position="334"/>
    </location>
</feature>
<keyword evidence="2 8" id="KW-0963">Cytoplasm</keyword>
<evidence type="ECO:0000313" key="10">
    <source>
        <dbReference type="EMBL" id="ABW01035.1"/>
    </source>
</evidence>
<comment type="function">
    <text evidence="8">DNA-dependent RNA polymerase (RNAP) catalyzes the transcription of DNA into RNA using the four ribonucleoside triphosphates as substrates. Forms part of the jaw domain.</text>
</comment>
<name>A8MAA3_CALMQ</name>
<organism evidence="10 11">
    <name type="scientific">Caldivirga maquilingensis (strain ATCC 700844 / DSM 13496 / JCM 10307 / IC-167)</name>
    <dbReference type="NCBI Taxonomy" id="397948"/>
    <lineage>
        <taxon>Archaea</taxon>
        <taxon>Thermoproteota</taxon>
        <taxon>Thermoprotei</taxon>
        <taxon>Thermoproteales</taxon>
        <taxon>Thermoproteaceae</taxon>
        <taxon>Caldivirga</taxon>
    </lineage>
</organism>
<dbReference type="GO" id="GO:0003677">
    <property type="term" value="F:DNA binding"/>
    <property type="evidence" value="ECO:0007669"/>
    <property type="project" value="UniProtKB-UniRule"/>
</dbReference>
<dbReference type="CDD" id="cd06528">
    <property type="entry name" value="RNAP_A"/>
    <property type="match status" value="1"/>
</dbReference>
<dbReference type="PANTHER" id="PTHR19376">
    <property type="entry name" value="DNA-DIRECTED RNA POLYMERASE"/>
    <property type="match status" value="1"/>
</dbReference>
<proteinExistence type="inferred from homology"/>
<evidence type="ECO:0000256" key="2">
    <source>
        <dbReference type="ARBA" id="ARBA00022490"/>
    </source>
</evidence>
<keyword evidence="4 8" id="KW-0548">Nucleotidyltransferase</keyword>
<dbReference type="InterPro" id="IPR045867">
    <property type="entry name" value="DNA-dir_RpoC_beta_prime"/>
</dbReference>
<dbReference type="HOGENOM" id="CLU_037097_1_0_2"/>
<dbReference type="KEGG" id="cma:Cmaq_0186"/>
<dbReference type="PANTHER" id="PTHR19376:SF32">
    <property type="entry name" value="DNA-DIRECTED RNA POLYMERASE III SUBUNIT RPC1"/>
    <property type="match status" value="1"/>
</dbReference>
<dbReference type="Proteomes" id="UP000001137">
    <property type="component" value="Chromosome"/>
</dbReference>
<evidence type="ECO:0000256" key="5">
    <source>
        <dbReference type="ARBA" id="ARBA00023125"/>
    </source>
</evidence>
<dbReference type="NCBIfam" id="TIGR02389">
    <property type="entry name" value="RNA_pol_rpoA2"/>
    <property type="match status" value="1"/>
</dbReference>
<dbReference type="HAMAP" id="MF_00411">
    <property type="entry name" value="RNApol_arch_Rpo1C"/>
    <property type="match status" value="1"/>
</dbReference>
<dbReference type="GO" id="GO:0000428">
    <property type="term" value="C:DNA-directed RNA polymerase complex"/>
    <property type="evidence" value="ECO:0007669"/>
    <property type="project" value="UniProtKB-KW"/>
</dbReference>
<comment type="subcellular location">
    <subcellularLocation>
        <location evidence="8">Cytoplasm</location>
    </subcellularLocation>
</comment>
<evidence type="ECO:0000256" key="1">
    <source>
        <dbReference type="ARBA" id="ARBA00022478"/>
    </source>
</evidence>
<accession>A8MAA3</accession>
<evidence type="ECO:0000256" key="3">
    <source>
        <dbReference type="ARBA" id="ARBA00022679"/>
    </source>
</evidence>
<evidence type="ECO:0000259" key="9">
    <source>
        <dbReference type="Pfam" id="PF04998"/>
    </source>
</evidence>
<evidence type="ECO:0000256" key="8">
    <source>
        <dbReference type="HAMAP-Rule" id="MF_00411"/>
    </source>
</evidence>
<gene>
    <name evidence="8" type="primary">rpo1C</name>
    <name evidence="8" type="synonym">rpoA2</name>
    <name evidence="10" type="ordered locus">Cmaq_0186</name>
</gene>
<dbReference type="InterPro" id="IPR012757">
    <property type="entry name" value="RPO1C"/>
</dbReference>
<protein>
    <recommendedName>
        <fullName evidence="8">DNA-directed RNA polymerase subunit Rpo1C</fullName>
        <ecNumber evidence="8">2.7.7.6</ecNumber>
    </recommendedName>
    <alternativeName>
        <fullName evidence="8">DNA-directed RNA polymerase subunit A''</fullName>
    </alternativeName>
</protein>